<evidence type="ECO:0000313" key="3">
    <source>
        <dbReference type="Proteomes" id="UP000462212"/>
    </source>
</evidence>
<keyword evidence="3" id="KW-1185">Reference proteome</keyword>
<evidence type="ECO:0000259" key="1">
    <source>
        <dbReference type="Pfam" id="PF00891"/>
    </source>
</evidence>
<name>A0A8H8RPX5_9HELO</name>
<keyword evidence="2" id="KW-0808">Transferase</keyword>
<sequence length="123" mass="13734">MGARKYWVDWYPVRNQTLDNVSLGSKSPVIVDVGAGKGHDLTAFSAKFPGHKLVLQDLQSVIDNALDLDRSIETMALQMSQNLLRPEVCHEIWLLSAPPRNDYPGNRASEFHAMLDLAMMALI</sequence>
<organism evidence="2 3">
    <name type="scientific">Lachnellula subtilissima</name>
    <dbReference type="NCBI Taxonomy" id="602034"/>
    <lineage>
        <taxon>Eukaryota</taxon>
        <taxon>Fungi</taxon>
        <taxon>Dikarya</taxon>
        <taxon>Ascomycota</taxon>
        <taxon>Pezizomycotina</taxon>
        <taxon>Leotiomycetes</taxon>
        <taxon>Helotiales</taxon>
        <taxon>Lachnaceae</taxon>
        <taxon>Lachnellula</taxon>
    </lineage>
</organism>
<dbReference type="OrthoDB" id="1535081at2759"/>
<proteinExistence type="predicted"/>
<dbReference type="InterPro" id="IPR029063">
    <property type="entry name" value="SAM-dependent_MTases_sf"/>
</dbReference>
<dbReference type="GO" id="GO:0008171">
    <property type="term" value="F:O-methyltransferase activity"/>
    <property type="evidence" value="ECO:0007669"/>
    <property type="project" value="InterPro"/>
</dbReference>
<dbReference type="InterPro" id="IPR001077">
    <property type="entry name" value="COMT_C"/>
</dbReference>
<feature type="domain" description="O-methyltransferase C-terminal" evidence="1">
    <location>
        <begin position="25"/>
        <end position="67"/>
    </location>
</feature>
<evidence type="ECO:0000313" key="2">
    <source>
        <dbReference type="EMBL" id="TVY38456.1"/>
    </source>
</evidence>
<dbReference type="Proteomes" id="UP000462212">
    <property type="component" value="Unassembled WGS sequence"/>
</dbReference>
<comment type="caution">
    <text evidence="2">The sequence shown here is derived from an EMBL/GenBank/DDBJ whole genome shotgun (WGS) entry which is preliminary data.</text>
</comment>
<dbReference type="GO" id="GO:0032259">
    <property type="term" value="P:methylation"/>
    <property type="evidence" value="ECO:0007669"/>
    <property type="project" value="UniProtKB-KW"/>
</dbReference>
<dbReference type="EMBL" id="QGMJ01000283">
    <property type="protein sequence ID" value="TVY38456.1"/>
    <property type="molecule type" value="Genomic_DNA"/>
</dbReference>
<reference evidence="2 3" key="1">
    <citation type="submission" date="2018-05" db="EMBL/GenBank/DDBJ databases">
        <title>Genome sequencing and assembly of the regulated plant pathogen Lachnellula willkommii and related sister species for the development of diagnostic species identification markers.</title>
        <authorList>
            <person name="Giroux E."/>
            <person name="Bilodeau G."/>
        </authorList>
    </citation>
    <scope>NUCLEOTIDE SEQUENCE [LARGE SCALE GENOMIC DNA]</scope>
    <source>
        <strain evidence="2 3">CBS 197.66</strain>
    </source>
</reference>
<gene>
    <name evidence="2" type="primary">asqD_1</name>
    <name evidence="2" type="ORF">LSUB1_G004088</name>
</gene>
<dbReference type="Gene3D" id="3.40.50.150">
    <property type="entry name" value="Vaccinia Virus protein VP39"/>
    <property type="match status" value="1"/>
</dbReference>
<dbReference type="SUPFAM" id="SSF53335">
    <property type="entry name" value="S-adenosyl-L-methionine-dependent methyltransferases"/>
    <property type="match status" value="1"/>
</dbReference>
<dbReference type="Pfam" id="PF00891">
    <property type="entry name" value="Methyltransf_2"/>
    <property type="match status" value="1"/>
</dbReference>
<protein>
    <submittedName>
        <fullName evidence="2">O-methyltransferase</fullName>
    </submittedName>
</protein>
<accession>A0A8H8RPX5</accession>
<keyword evidence="2" id="KW-0489">Methyltransferase</keyword>
<dbReference type="AlphaFoldDB" id="A0A8H8RPX5"/>